<dbReference type="InterPro" id="IPR045660">
    <property type="entry name" value="DUF6390"/>
</dbReference>
<evidence type="ECO:0000256" key="1">
    <source>
        <dbReference type="SAM" id="MobiDB-lite"/>
    </source>
</evidence>
<name>A0A1G1WAH5_9BACT</name>
<dbReference type="AlphaFoldDB" id="A0A1G1WAH5"/>
<accession>A0A1G1WAH5</accession>
<comment type="caution">
    <text evidence="2">The sequence shown here is derived from an EMBL/GenBank/DDBJ whole genome shotgun (WGS) entry which is preliminary data.</text>
</comment>
<proteinExistence type="predicted"/>
<sequence length="265" mass="29755">MSALKLAISYSLPSYQLGFCGPQEEKSKKVLLDFVNGKKVDEDLVKEALTKFEAPYPYFKLIAKSNGIADPFDERVVKAMWVGNELLDKVKTEDLRNLIRTEFAKPGLLSREEAEKRAKKVPASTRPRPLRLSEASSSGRGGPDGAVPHHSFHVLILGPVTGRVNLEGAMLDLCRIGWGRVTELRIKNKELIIRYRPLVIGKKIRFGEEVEKGIGWNKEIVPKVKIGDWVSFHWGQACEVLTPKEVQKLEHYTQGTINLVNAPSR</sequence>
<organism evidence="2 3">
    <name type="scientific">Candidatus Woykebacteria bacterium RBG_13_40_7b</name>
    <dbReference type="NCBI Taxonomy" id="1802594"/>
    <lineage>
        <taxon>Bacteria</taxon>
        <taxon>Candidatus Woykeibacteriota</taxon>
    </lineage>
</organism>
<gene>
    <name evidence="2" type="ORF">A2Y57_00400</name>
</gene>
<evidence type="ECO:0000313" key="2">
    <source>
        <dbReference type="EMBL" id="OGY24686.1"/>
    </source>
</evidence>
<evidence type="ECO:0000313" key="3">
    <source>
        <dbReference type="Proteomes" id="UP000177103"/>
    </source>
</evidence>
<dbReference type="Proteomes" id="UP000177103">
    <property type="component" value="Unassembled WGS sequence"/>
</dbReference>
<dbReference type="Pfam" id="PF19927">
    <property type="entry name" value="DUF6390"/>
    <property type="match status" value="2"/>
</dbReference>
<feature type="region of interest" description="Disordered" evidence="1">
    <location>
        <begin position="114"/>
        <end position="143"/>
    </location>
</feature>
<protein>
    <submittedName>
        <fullName evidence="2">Uncharacterized protein</fullName>
    </submittedName>
</protein>
<reference evidence="2 3" key="1">
    <citation type="journal article" date="2016" name="Nat. Commun.">
        <title>Thousands of microbial genomes shed light on interconnected biogeochemical processes in an aquifer system.</title>
        <authorList>
            <person name="Anantharaman K."/>
            <person name="Brown C.T."/>
            <person name="Hug L.A."/>
            <person name="Sharon I."/>
            <person name="Castelle C.J."/>
            <person name="Probst A.J."/>
            <person name="Thomas B.C."/>
            <person name="Singh A."/>
            <person name="Wilkins M.J."/>
            <person name="Karaoz U."/>
            <person name="Brodie E.L."/>
            <person name="Williams K.H."/>
            <person name="Hubbard S.S."/>
            <person name="Banfield J.F."/>
        </authorList>
    </citation>
    <scope>NUCLEOTIDE SEQUENCE [LARGE SCALE GENOMIC DNA]</scope>
</reference>
<dbReference type="EMBL" id="MHCQ01000017">
    <property type="protein sequence ID" value="OGY24686.1"/>
    <property type="molecule type" value="Genomic_DNA"/>
</dbReference>